<dbReference type="PANTHER" id="PTHR43575">
    <property type="entry name" value="PROTEIN ABCI7, CHLOROPLASTIC"/>
    <property type="match status" value="1"/>
</dbReference>
<feature type="transmembrane region" description="Helical" evidence="1">
    <location>
        <begin position="196"/>
        <end position="214"/>
    </location>
</feature>
<dbReference type="InterPro" id="IPR000825">
    <property type="entry name" value="SUF_FeS_clus_asmbl_SufBD_core"/>
</dbReference>
<name>A0ABD2XX03_9GENT</name>
<gene>
    <name evidence="4" type="ORF">ACH5RR_040466</name>
</gene>
<feature type="chain" id="PRO_5044788638" description="SUF system FeS cluster assembly SufBD core domain-containing protein" evidence="2">
    <location>
        <begin position="20"/>
        <end position="215"/>
    </location>
</feature>
<evidence type="ECO:0000313" key="5">
    <source>
        <dbReference type="Proteomes" id="UP001630127"/>
    </source>
</evidence>
<feature type="transmembrane region" description="Helical" evidence="1">
    <location>
        <begin position="74"/>
        <end position="100"/>
    </location>
</feature>
<feature type="signal peptide" evidence="2">
    <location>
        <begin position="1"/>
        <end position="19"/>
    </location>
</feature>
<dbReference type="InterPro" id="IPR055346">
    <property type="entry name" value="Fe-S_cluster_assembly_SufBD"/>
</dbReference>
<dbReference type="EMBL" id="JBJUIK010000017">
    <property type="protein sequence ID" value="KAL3497734.1"/>
    <property type="molecule type" value="Genomic_DNA"/>
</dbReference>
<keyword evidence="5" id="KW-1185">Reference proteome</keyword>
<evidence type="ECO:0000259" key="3">
    <source>
        <dbReference type="Pfam" id="PF01458"/>
    </source>
</evidence>
<evidence type="ECO:0000256" key="1">
    <source>
        <dbReference type="SAM" id="Phobius"/>
    </source>
</evidence>
<dbReference type="InterPro" id="IPR037284">
    <property type="entry name" value="SUF_FeS_clus_asmbl_SufBD_sf"/>
</dbReference>
<reference evidence="4 5" key="1">
    <citation type="submission" date="2024-11" db="EMBL/GenBank/DDBJ databases">
        <title>A near-complete genome assembly of Cinchona calisaya.</title>
        <authorList>
            <person name="Lian D.C."/>
            <person name="Zhao X.W."/>
            <person name="Wei L."/>
        </authorList>
    </citation>
    <scope>NUCLEOTIDE SEQUENCE [LARGE SCALE GENOMIC DNA]</scope>
    <source>
        <tissue evidence="4">Nenye</tissue>
    </source>
</reference>
<dbReference type="SUPFAM" id="SSF101960">
    <property type="entry name" value="Stabilizer of iron transporter SufD"/>
    <property type="match status" value="1"/>
</dbReference>
<sequence>MMTRLWSSLMARFYIVASAWKLEVNDQITIRLGGKVLLRSLDSWLSKDLPSNLQKLRRKLNCVWTIKLLSLLDILGACSIINMFAQLAGELFGLLIAMLFMQQLMKESSCTYKLIELRTGGKLSRHNVHVQQYGPDTITELSTFHLSSGDQTQDLHSRLIFDHLCGFSRQLHKFIVCLFIKVELFLIGTYKLTRILGYRILHILSCIIIVIFLFI</sequence>
<evidence type="ECO:0000313" key="4">
    <source>
        <dbReference type="EMBL" id="KAL3497734.1"/>
    </source>
</evidence>
<evidence type="ECO:0000256" key="2">
    <source>
        <dbReference type="SAM" id="SignalP"/>
    </source>
</evidence>
<keyword evidence="2" id="KW-0732">Signal</keyword>
<organism evidence="4 5">
    <name type="scientific">Cinchona calisaya</name>
    <dbReference type="NCBI Taxonomy" id="153742"/>
    <lineage>
        <taxon>Eukaryota</taxon>
        <taxon>Viridiplantae</taxon>
        <taxon>Streptophyta</taxon>
        <taxon>Embryophyta</taxon>
        <taxon>Tracheophyta</taxon>
        <taxon>Spermatophyta</taxon>
        <taxon>Magnoliopsida</taxon>
        <taxon>eudicotyledons</taxon>
        <taxon>Gunneridae</taxon>
        <taxon>Pentapetalae</taxon>
        <taxon>asterids</taxon>
        <taxon>lamiids</taxon>
        <taxon>Gentianales</taxon>
        <taxon>Rubiaceae</taxon>
        <taxon>Cinchonoideae</taxon>
        <taxon>Cinchoneae</taxon>
        <taxon>Cinchona</taxon>
    </lineage>
</organism>
<proteinExistence type="predicted"/>
<protein>
    <recommendedName>
        <fullName evidence="3">SUF system FeS cluster assembly SufBD core domain-containing protein</fullName>
    </recommendedName>
</protein>
<dbReference type="Proteomes" id="UP001630127">
    <property type="component" value="Unassembled WGS sequence"/>
</dbReference>
<keyword evidence="1" id="KW-1133">Transmembrane helix</keyword>
<feature type="domain" description="SUF system FeS cluster assembly SufBD core" evidence="3">
    <location>
        <begin position="108"/>
        <end position="176"/>
    </location>
</feature>
<accession>A0ABD2XX03</accession>
<comment type="caution">
    <text evidence="4">The sequence shown here is derived from an EMBL/GenBank/DDBJ whole genome shotgun (WGS) entry which is preliminary data.</text>
</comment>
<dbReference type="Pfam" id="PF01458">
    <property type="entry name" value="SUFBD_core"/>
    <property type="match status" value="1"/>
</dbReference>
<keyword evidence="1" id="KW-0812">Transmembrane</keyword>
<keyword evidence="1" id="KW-0472">Membrane</keyword>
<dbReference type="PANTHER" id="PTHR43575:SF1">
    <property type="entry name" value="PROTEIN ABCI7, CHLOROPLASTIC"/>
    <property type="match status" value="1"/>
</dbReference>
<dbReference type="AlphaFoldDB" id="A0ABD2XX03"/>